<dbReference type="GO" id="GO:0071949">
    <property type="term" value="F:FAD binding"/>
    <property type="evidence" value="ECO:0007669"/>
    <property type="project" value="InterPro"/>
</dbReference>
<dbReference type="KEGG" id="daur:Daura_28610"/>
<dbReference type="Gene3D" id="3.30.70.2450">
    <property type="match status" value="1"/>
</dbReference>
<keyword evidence="7" id="KW-1185">Reference proteome</keyword>
<reference evidence="6" key="1">
    <citation type="submission" date="2021-04" db="EMBL/GenBank/DDBJ databases">
        <title>Dactylosporangium aurantiacum NRRL B-8018 full assembly.</title>
        <authorList>
            <person name="Hartkoorn R.C."/>
            <person name="Beaudoing E."/>
            <person name="Hot D."/>
        </authorList>
    </citation>
    <scope>NUCLEOTIDE SEQUENCE</scope>
    <source>
        <strain evidence="6">NRRL B-8018</strain>
    </source>
</reference>
<dbReference type="InterPro" id="IPR002938">
    <property type="entry name" value="FAD-bd"/>
</dbReference>
<gene>
    <name evidence="6" type="ORF">Daura_28610</name>
</gene>
<dbReference type="InterPro" id="IPR050641">
    <property type="entry name" value="RIFMO-like"/>
</dbReference>
<comment type="cofactor">
    <cofactor evidence="1">
        <name>FAD</name>
        <dbReference type="ChEBI" id="CHEBI:57692"/>
    </cofactor>
</comment>
<evidence type="ECO:0000313" key="6">
    <source>
        <dbReference type="EMBL" id="UWZ50775.1"/>
    </source>
</evidence>
<keyword evidence="6" id="KW-0503">Monooxygenase</keyword>
<feature type="domain" description="FAD-binding" evidence="5">
    <location>
        <begin position="7"/>
        <end position="334"/>
    </location>
</feature>
<organism evidence="6 7">
    <name type="scientific">Dactylosporangium aurantiacum</name>
    <dbReference type="NCBI Taxonomy" id="35754"/>
    <lineage>
        <taxon>Bacteria</taxon>
        <taxon>Bacillati</taxon>
        <taxon>Actinomycetota</taxon>
        <taxon>Actinomycetes</taxon>
        <taxon>Micromonosporales</taxon>
        <taxon>Micromonosporaceae</taxon>
        <taxon>Dactylosporangium</taxon>
    </lineage>
</organism>
<dbReference type="SUPFAM" id="SSF51905">
    <property type="entry name" value="FAD/NAD(P)-binding domain"/>
    <property type="match status" value="1"/>
</dbReference>
<evidence type="ECO:0000256" key="3">
    <source>
        <dbReference type="ARBA" id="ARBA00022827"/>
    </source>
</evidence>
<dbReference type="Pfam" id="PF01494">
    <property type="entry name" value="FAD_binding_3"/>
    <property type="match status" value="1"/>
</dbReference>
<dbReference type="GO" id="GO:0016709">
    <property type="term" value="F:oxidoreductase activity, acting on paired donors, with incorporation or reduction of molecular oxygen, NAD(P)H as one donor, and incorporation of one atom of oxygen"/>
    <property type="evidence" value="ECO:0007669"/>
    <property type="project" value="UniProtKB-ARBA"/>
</dbReference>
<dbReference type="Pfam" id="PF21274">
    <property type="entry name" value="Rng_hyd_C"/>
    <property type="match status" value="1"/>
</dbReference>
<dbReference type="AlphaFoldDB" id="A0A9Q9IDX1"/>
<proteinExistence type="predicted"/>
<name>A0A9Q9IDX1_9ACTN</name>
<keyword evidence="6" id="KW-0560">Oxidoreductase</keyword>
<evidence type="ECO:0000256" key="2">
    <source>
        <dbReference type="ARBA" id="ARBA00022630"/>
    </source>
</evidence>
<evidence type="ECO:0000256" key="4">
    <source>
        <dbReference type="SAM" id="MobiDB-lite"/>
    </source>
</evidence>
<dbReference type="InterPro" id="IPR036188">
    <property type="entry name" value="FAD/NAD-bd_sf"/>
</dbReference>
<accession>A0A9Q9IDX1</accession>
<feature type="region of interest" description="Disordered" evidence="4">
    <location>
        <begin position="490"/>
        <end position="510"/>
    </location>
</feature>
<evidence type="ECO:0000256" key="1">
    <source>
        <dbReference type="ARBA" id="ARBA00001974"/>
    </source>
</evidence>
<dbReference type="PRINTS" id="PR00420">
    <property type="entry name" value="RNGMNOXGNASE"/>
</dbReference>
<evidence type="ECO:0000313" key="7">
    <source>
        <dbReference type="Proteomes" id="UP001058003"/>
    </source>
</evidence>
<dbReference type="PANTHER" id="PTHR43004:SF19">
    <property type="entry name" value="BINDING MONOOXYGENASE, PUTATIVE (JCVI)-RELATED"/>
    <property type="match status" value="1"/>
</dbReference>
<sequence length="510" mass="53641">MRPASVDVDVLVVGAGPVGLLLAGELRRGGVDVLVVDRLAEPRTESRASTLSARTMELLDERGLVPSLGDPPREPAGHFGGIPLDLSAQPSRYAGQWKVPQPVLERILADAAERAGARVQRGHELVGLTQTGDTVHARLTGASGVVTVRAAYVAGCDGEDSTVRRLAGIAFTGPAATHRILRADLRGVQLPRRRFELLPGGLAISARSPDGVTRIMVAETGADADVSRPATFEEITLVWKRVTGEDVSGAEALWVNAFGDASRQAERYRERRVLLAGDAAHQQLPAGGQALNLGLQDAVNLGWKLAAVVRGDAPPGLLDSYHGERHPAGRRVLANIQAQARLLFDGNRPSGARELMAELIEQPTVRDLLASGISGLDVCYARGPHPLVGRRAPELAARQTGLPTTTTRMLRTGRGLLLDLGGAGGWLRAAWQGWGHRVEFGAAEPGQAYDGATAVLVRPDGIVAWAGTDGTGLREALRTWFGAAAAPAGAAAAPPPRIRTAPPVATRLPA</sequence>
<keyword evidence="3" id="KW-0274">FAD</keyword>
<dbReference type="Gene3D" id="3.50.50.60">
    <property type="entry name" value="FAD/NAD(P)-binding domain"/>
    <property type="match status" value="1"/>
</dbReference>
<dbReference type="EMBL" id="CP073767">
    <property type="protein sequence ID" value="UWZ50775.1"/>
    <property type="molecule type" value="Genomic_DNA"/>
</dbReference>
<dbReference type="RefSeq" id="WP_260709466.1">
    <property type="nucleotide sequence ID" value="NZ_CP073767.1"/>
</dbReference>
<keyword evidence="2" id="KW-0285">Flavoprotein</keyword>
<dbReference type="PANTHER" id="PTHR43004">
    <property type="entry name" value="TRK SYSTEM POTASSIUM UPTAKE PROTEIN"/>
    <property type="match status" value="1"/>
</dbReference>
<protein>
    <submittedName>
        <fullName evidence="6">FAD-dependent monooxygenase</fullName>
    </submittedName>
</protein>
<dbReference type="Proteomes" id="UP001058003">
    <property type="component" value="Chromosome"/>
</dbReference>
<dbReference type="Gene3D" id="3.40.30.120">
    <property type="match status" value="1"/>
</dbReference>
<evidence type="ECO:0000259" key="5">
    <source>
        <dbReference type="Pfam" id="PF01494"/>
    </source>
</evidence>